<dbReference type="EMBL" id="PQCO01000124">
    <property type="protein sequence ID" value="PUE04436.1"/>
    <property type="molecule type" value="Genomic_DNA"/>
</dbReference>
<dbReference type="Proteomes" id="UP000243361">
    <property type="component" value="Unassembled WGS sequence"/>
</dbReference>
<comment type="caution">
    <text evidence="8">The sequence shown here is derived from an EMBL/GenBank/DDBJ whole genome shotgun (WGS) entry which is preliminary data.</text>
</comment>
<keyword evidence="6 7" id="KW-0472">Membrane</keyword>
<keyword evidence="10" id="KW-1185">Reference proteome</keyword>
<reference evidence="8 10" key="1">
    <citation type="submission" date="2017-02" db="EMBL/GenBank/DDBJ databases">
        <title>Novel co-symbiosis in the unique lucinid bivalve Phacoides pectinatus.</title>
        <authorList>
            <person name="Lim S.J."/>
            <person name="Davis B.G."/>
            <person name="Gill D.E."/>
            <person name="Engel A.S."/>
            <person name="Anderson L.C."/>
            <person name="Campbell B.J."/>
        </authorList>
    </citation>
    <scope>NUCLEOTIDE SEQUENCE [LARGE SCALE GENOMIC DNA]</scope>
    <source>
        <strain evidence="8">LUC13016_P6</strain>
    </source>
</reference>
<feature type="transmembrane region" description="Helical" evidence="7">
    <location>
        <begin position="105"/>
        <end position="127"/>
    </location>
</feature>
<evidence type="ECO:0000313" key="8">
    <source>
        <dbReference type="EMBL" id="OQX33273.1"/>
    </source>
</evidence>
<feature type="transmembrane region" description="Helical" evidence="7">
    <location>
        <begin position="208"/>
        <end position="230"/>
    </location>
</feature>
<keyword evidence="2" id="KW-0813">Transport</keyword>
<dbReference type="Proteomes" id="UP000250928">
    <property type="component" value="Unassembled WGS sequence"/>
</dbReference>
<feature type="transmembrane region" description="Helical" evidence="7">
    <location>
        <begin position="174"/>
        <end position="196"/>
    </location>
</feature>
<evidence type="ECO:0000256" key="4">
    <source>
        <dbReference type="ARBA" id="ARBA00022692"/>
    </source>
</evidence>
<dbReference type="PANTHER" id="PTHR36838">
    <property type="entry name" value="AUXIN EFFLUX CARRIER FAMILY PROTEIN"/>
    <property type="match status" value="1"/>
</dbReference>
<feature type="transmembrane region" description="Helical" evidence="7">
    <location>
        <begin position="267"/>
        <end position="289"/>
    </location>
</feature>
<dbReference type="GO" id="GO:0055085">
    <property type="term" value="P:transmembrane transport"/>
    <property type="evidence" value="ECO:0007669"/>
    <property type="project" value="InterPro"/>
</dbReference>
<name>A0A657PN60_9GAMM</name>
<evidence type="ECO:0000313" key="9">
    <source>
        <dbReference type="EMBL" id="PUE04436.1"/>
    </source>
</evidence>
<gene>
    <name evidence="8" type="ORF">B0D84_04850</name>
    <name evidence="9" type="ORF">C3L24_03150</name>
</gene>
<dbReference type="AlphaFoldDB" id="A0A657PN60"/>
<dbReference type="PANTHER" id="PTHR36838:SF1">
    <property type="entry name" value="SLR1864 PROTEIN"/>
    <property type="match status" value="1"/>
</dbReference>
<evidence type="ECO:0000313" key="10">
    <source>
        <dbReference type="Proteomes" id="UP000243361"/>
    </source>
</evidence>
<comment type="subcellular location">
    <subcellularLocation>
        <location evidence="1">Membrane</location>
        <topology evidence="1">Multi-pass membrane protein</topology>
    </subcellularLocation>
</comment>
<feature type="transmembrane region" description="Helical" evidence="7">
    <location>
        <begin position="63"/>
        <end position="85"/>
    </location>
</feature>
<dbReference type="Pfam" id="PF03547">
    <property type="entry name" value="Mem_trans"/>
    <property type="match status" value="1"/>
</dbReference>
<keyword evidence="3" id="KW-1003">Cell membrane</keyword>
<evidence type="ECO:0000256" key="6">
    <source>
        <dbReference type="ARBA" id="ARBA00023136"/>
    </source>
</evidence>
<dbReference type="InterPro" id="IPR004776">
    <property type="entry name" value="Mem_transp_PIN-like"/>
</dbReference>
<evidence type="ECO:0000256" key="3">
    <source>
        <dbReference type="ARBA" id="ARBA00022475"/>
    </source>
</evidence>
<accession>A0A657PN60</accession>
<feature type="transmembrane region" description="Helical" evidence="7">
    <location>
        <begin position="148"/>
        <end position="168"/>
    </location>
</feature>
<reference evidence="9 11" key="2">
    <citation type="submission" date="2018-01" db="EMBL/GenBank/DDBJ databases">
        <title>Novel co-symbiosis in the lucinid bivalve Phacoides pectinatus.</title>
        <authorList>
            <person name="Lim S.J."/>
            <person name="Davis B.G."/>
            <person name="Gill D.E."/>
            <person name="Engel A.S."/>
            <person name="Anderson L.C."/>
            <person name="Campbell B.J."/>
        </authorList>
    </citation>
    <scope>NUCLEOTIDE SEQUENCE [LARGE SCALE GENOMIC DNA]</scope>
    <source>
        <strain evidence="9">N3_P5</strain>
    </source>
</reference>
<evidence type="ECO:0000256" key="7">
    <source>
        <dbReference type="SAM" id="Phobius"/>
    </source>
</evidence>
<evidence type="ECO:0000313" key="11">
    <source>
        <dbReference type="Proteomes" id="UP000250928"/>
    </source>
</evidence>
<dbReference type="EMBL" id="MUIE01000312">
    <property type="protein sequence ID" value="OQX33273.1"/>
    <property type="molecule type" value="Genomic_DNA"/>
</dbReference>
<proteinExistence type="predicted"/>
<evidence type="ECO:0000256" key="5">
    <source>
        <dbReference type="ARBA" id="ARBA00022989"/>
    </source>
</evidence>
<feature type="transmembrane region" description="Helical" evidence="7">
    <location>
        <begin position="236"/>
        <end position="255"/>
    </location>
</feature>
<evidence type="ECO:0000256" key="2">
    <source>
        <dbReference type="ARBA" id="ARBA00022448"/>
    </source>
</evidence>
<sequence>MLWQILGIVFPIFAIVLAGFLYARRHAPDMAAANKVTIDVFIPALIFDVLSGKEFDLLEYQGLAIGCVAVILGSGLIAWPVARLLGYRVKTFVPPMMFTNYGNMGLPLAVFAFGEQALPAAVVLFIIGNTLHFSLGMKMMDASVSLGGLLKIPMLLATVAGLGVSALGGKVPQLLAVPIEMLGQIAIPLMLFALGVRLIHIDWRAWRIGLVGAVVCPASGLALALPAALLLDLPPFQFAILVVFGALPPAVLNYMVAERFGQEPQQVASIVMLGNLGSVVVMPVVLALVL</sequence>
<evidence type="ECO:0000256" key="1">
    <source>
        <dbReference type="ARBA" id="ARBA00004141"/>
    </source>
</evidence>
<protein>
    <submittedName>
        <fullName evidence="8">Transporter</fullName>
    </submittedName>
</protein>
<dbReference type="GO" id="GO:0016020">
    <property type="term" value="C:membrane"/>
    <property type="evidence" value="ECO:0007669"/>
    <property type="project" value="UniProtKB-SubCell"/>
</dbReference>
<feature type="transmembrane region" description="Helical" evidence="7">
    <location>
        <begin position="6"/>
        <end position="23"/>
    </location>
</feature>
<keyword evidence="5 7" id="KW-1133">Transmembrane helix</keyword>
<keyword evidence="4 7" id="KW-0812">Transmembrane</keyword>
<organism evidence="8 10">
    <name type="scientific">Candidatus Sedimenticola endophacoides</name>
    <dbReference type="NCBI Taxonomy" id="2548426"/>
    <lineage>
        <taxon>Bacteria</taxon>
        <taxon>Pseudomonadati</taxon>
        <taxon>Pseudomonadota</taxon>
        <taxon>Gammaproteobacteria</taxon>
        <taxon>Chromatiales</taxon>
        <taxon>Sedimenticolaceae</taxon>
        <taxon>Sedimenticola</taxon>
    </lineage>
</organism>